<organism evidence="2 3">
    <name type="scientific">Pestalotiopsis fici (strain W106-1 / CGMCC3.15140)</name>
    <dbReference type="NCBI Taxonomy" id="1229662"/>
    <lineage>
        <taxon>Eukaryota</taxon>
        <taxon>Fungi</taxon>
        <taxon>Dikarya</taxon>
        <taxon>Ascomycota</taxon>
        <taxon>Pezizomycotina</taxon>
        <taxon>Sordariomycetes</taxon>
        <taxon>Xylariomycetidae</taxon>
        <taxon>Amphisphaeriales</taxon>
        <taxon>Sporocadaceae</taxon>
        <taxon>Pestalotiopsis</taxon>
    </lineage>
</organism>
<evidence type="ECO:0000313" key="2">
    <source>
        <dbReference type="EMBL" id="ETS80780.1"/>
    </source>
</evidence>
<dbReference type="PANTHER" id="PTHR35523">
    <property type="entry name" value="CELL WALL PROTEIN SED1"/>
    <property type="match status" value="1"/>
</dbReference>
<feature type="signal peptide" evidence="1">
    <location>
        <begin position="1"/>
        <end position="21"/>
    </location>
</feature>
<dbReference type="AlphaFoldDB" id="W3X3Z7"/>
<dbReference type="GO" id="GO:0005199">
    <property type="term" value="F:structural constituent of cell wall"/>
    <property type="evidence" value="ECO:0007669"/>
    <property type="project" value="InterPro"/>
</dbReference>
<feature type="chain" id="PRO_5004835740" description="Cell wall protein SED1" evidence="1">
    <location>
        <begin position="22"/>
        <end position="193"/>
    </location>
</feature>
<dbReference type="GeneID" id="19273322"/>
<keyword evidence="1" id="KW-0732">Signal</keyword>
<keyword evidence="3" id="KW-1185">Reference proteome</keyword>
<dbReference type="OMA" id="VWTTEVV"/>
<gene>
    <name evidence="2" type="ORF">PFICI_08309</name>
</gene>
<protein>
    <recommendedName>
        <fullName evidence="4">Cell wall protein SED1</fullName>
    </recommendedName>
</protein>
<evidence type="ECO:0000313" key="3">
    <source>
        <dbReference type="Proteomes" id="UP000030651"/>
    </source>
</evidence>
<dbReference type="HOGENOM" id="CLU_108998_0_0_1"/>
<dbReference type="KEGG" id="pfy:PFICI_08309"/>
<evidence type="ECO:0000256" key="1">
    <source>
        <dbReference type="SAM" id="SignalP"/>
    </source>
</evidence>
<sequence>MQLIQTLLPIAGLLAMASAWGETGTYWTTVVTTAYTTYCPSPTTFALSNVTYTATEETTLTITNCPCTISVSQPAPVTTTEYCDEDPIDYYTGTGGSGSTLPSTGTKAFPTHGNSSTVITYTPPATTYISGTTPITPNHSPTFFGTGSYSSRSPTKTPIGPSTSHPVTVPTAAAARVGPVGFVLAAGIAAMAL</sequence>
<evidence type="ECO:0008006" key="4">
    <source>
        <dbReference type="Google" id="ProtNLM"/>
    </source>
</evidence>
<dbReference type="RefSeq" id="XP_007835081.1">
    <property type="nucleotide sequence ID" value="XM_007836890.1"/>
</dbReference>
<dbReference type="PANTHER" id="PTHR35523:SF1">
    <property type="entry name" value="CELL WALL PROTEIN SED1"/>
    <property type="match status" value="1"/>
</dbReference>
<dbReference type="EMBL" id="KI912113">
    <property type="protein sequence ID" value="ETS80780.1"/>
    <property type="molecule type" value="Genomic_DNA"/>
</dbReference>
<reference evidence="3" key="1">
    <citation type="journal article" date="2015" name="BMC Genomics">
        <title>Genomic and transcriptomic analysis of the endophytic fungus Pestalotiopsis fici reveals its lifestyle and high potential for synthesis of natural products.</title>
        <authorList>
            <person name="Wang X."/>
            <person name="Zhang X."/>
            <person name="Liu L."/>
            <person name="Xiang M."/>
            <person name="Wang W."/>
            <person name="Sun X."/>
            <person name="Che Y."/>
            <person name="Guo L."/>
            <person name="Liu G."/>
            <person name="Guo L."/>
            <person name="Wang C."/>
            <person name="Yin W.B."/>
            <person name="Stadler M."/>
            <person name="Zhang X."/>
            <person name="Liu X."/>
        </authorList>
    </citation>
    <scope>NUCLEOTIDE SEQUENCE [LARGE SCALE GENOMIC DNA]</scope>
    <source>
        <strain evidence="3">W106-1 / CGMCC3.15140</strain>
    </source>
</reference>
<dbReference type="eggNOG" id="ENOG502S7XK">
    <property type="taxonomic scope" value="Eukaryota"/>
</dbReference>
<dbReference type="OrthoDB" id="4094614at2759"/>
<accession>W3X3Z7</accession>
<name>W3X3Z7_PESFW</name>
<dbReference type="GO" id="GO:0009277">
    <property type="term" value="C:fungal-type cell wall"/>
    <property type="evidence" value="ECO:0007669"/>
    <property type="project" value="TreeGrafter"/>
</dbReference>
<dbReference type="Proteomes" id="UP000030651">
    <property type="component" value="Unassembled WGS sequence"/>
</dbReference>
<proteinExistence type="predicted"/>
<dbReference type="GO" id="GO:0031505">
    <property type="term" value="P:fungal-type cell wall organization"/>
    <property type="evidence" value="ECO:0007669"/>
    <property type="project" value="InterPro"/>
</dbReference>
<dbReference type="InParanoid" id="W3X3Z7"/>
<dbReference type="InterPro" id="IPR038843">
    <property type="entry name" value="Sed1/Spi1"/>
</dbReference>